<reference evidence="2 3" key="1">
    <citation type="submission" date="2012-01" db="EMBL/GenBank/DDBJ databases">
        <title>Complete sequence of chromosome of Clostridium pasteurianum BC1.</title>
        <authorList>
            <consortium name="US DOE Joint Genome Institute"/>
            <person name="Lucas S."/>
            <person name="Han J."/>
            <person name="Lapidus A."/>
            <person name="Cheng J.-F."/>
            <person name="Goodwin L."/>
            <person name="Pitluck S."/>
            <person name="Peters L."/>
            <person name="Mikhailova N."/>
            <person name="Teshima H."/>
            <person name="Detter J.C."/>
            <person name="Han C."/>
            <person name="Tapia R."/>
            <person name="Land M."/>
            <person name="Hauser L."/>
            <person name="Kyrpides N."/>
            <person name="Ivanova N."/>
            <person name="Pagani I."/>
            <person name="Dunn J."/>
            <person name="Taghavi S."/>
            <person name="Francis A."/>
            <person name="van der Lelie D."/>
            <person name="Woyke T."/>
        </authorList>
    </citation>
    <scope>NUCLEOTIDE SEQUENCE [LARGE SCALE GENOMIC DNA]</scope>
    <source>
        <strain evidence="2 3">BC1</strain>
    </source>
</reference>
<feature type="domain" description="Nudix hydrolase" evidence="1">
    <location>
        <begin position="1"/>
        <end position="140"/>
    </location>
</feature>
<dbReference type="Pfam" id="PF00293">
    <property type="entry name" value="NUDIX"/>
    <property type="match status" value="1"/>
</dbReference>
<organism evidence="2 3">
    <name type="scientific">Clostridium pasteurianum BC1</name>
    <dbReference type="NCBI Taxonomy" id="86416"/>
    <lineage>
        <taxon>Bacteria</taxon>
        <taxon>Bacillati</taxon>
        <taxon>Bacillota</taxon>
        <taxon>Clostridia</taxon>
        <taxon>Eubacteriales</taxon>
        <taxon>Clostridiaceae</taxon>
        <taxon>Clostridium</taxon>
    </lineage>
</organism>
<gene>
    <name evidence="2" type="ORF">Clopa_1067</name>
</gene>
<dbReference type="PATRIC" id="fig|86416.3.peg.1061"/>
<dbReference type="STRING" id="86416.Clopa_1067"/>
<dbReference type="RefSeq" id="WP_015614398.1">
    <property type="nucleotide sequence ID" value="NC_021182.1"/>
</dbReference>
<dbReference type="PROSITE" id="PS51462">
    <property type="entry name" value="NUDIX"/>
    <property type="match status" value="1"/>
</dbReference>
<evidence type="ECO:0000313" key="3">
    <source>
        <dbReference type="Proteomes" id="UP000013523"/>
    </source>
</evidence>
<dbReference type="GO" id="GO:0016787">
    <property type="term" value="F:hydrolase activity"/>
    <property type="evidence" value="ECO:0007669"/>
    <property type="project" value="UniProtKB-KW"/>
</dbReference>
<evidence type="ECO:0000259" key="1">
    <source>
        <dbReference type="PROSITE" id="PS51462"/>
    </source>
</evidence>
<dbReference type="OrthoDB" id="9814308at2"/>
<dbReference type="Proteomes" id="UP000013523">
    <property type="component" value="Chromosome"/>
</dbReference>
<dbReference type="SUPFAM" id="SSF55811">
    <property type="entry name" value="Nudix"/>
    <property type="match status" value="1"/>
</dbReference>
<dbReference type="InterPro" id="IPR015797">
    <property type="entry name" value="NUDIX_hydrolase-like_dom_sf"/>
</dbReference>
<dbReference type="AlphaFoldDB" id="R4K8X2"/>
<dbReference type="EMBL" id="CP003261">
    <property type="protein sequence ID" value="AGK96075.1"/>
    <property type="molecule type" value="Genomic_DNA"/>
</dbReference>
<evidence type="ECO:0000313" key="2">
    <source>
        <dbReference type="EMBL" id="AGK96075.1"/>
    </source>
</evidence>
<name>R4K8X2_CLOPA</name>
<proteinExistence type="predicted"/>
<protein>
    <submittedName>
        <fullName evidence="2">NTP pyrophosphohydrolase</fullName>
    </submittedName>
</protein>
<keyword evidence="3" id="KW-1185">Reference proteome</keyword>
<dbReference type="eggNOG" id="COG0494">
    <property type="taxonomic scope" value="Bacteria"/>
</dbReference>
<dbReference type="InterPro" id="IPR000086">
    <property type="entry name" value="NUDIX_hydrolase_dom"/>
</dbReference>
<sequence length="149" mass="17485">MREPYQVLVFPYHKSDEGIEYAIFHRSDADYWQGIAGGGEEGETIIESAMREAWEEAELLKDSLYMKLDTVNSMSVEGVVGKFLWGENVYIINEYCYGVKIINKELKLSNEHTEYKWLNYDDAISLLKWDGNKTALWELNKRLIRQLNY</sequence>
<dbReference type="HOGENOM" id="CLU_149142_0_0_9"/>
<dbReference type="Gene3D" id="3.90.79.10">
    <property type="entry name" value="Nucleoside Triphosphate Pyrophosphohydrolase"/>
    <property type="match status" value="1"/>
</dbReference>
<dbReference type="KEGG" id="cpas:Clopa_1067"/>
<accession>R4K8X2</accession>
<keyword evidence="2" id="KW-0378">Hydrolase</keyword>